<feature type="non-terminal residue" evidence="2">
    <location>
        <position position="92"/>
    </location>
</feature>
<feature type="region of interest" description="Disordered" evidence="1">
    <location>
        <begin position="1"/>
        <end position="56"/>
    </location>
</feature>
<dbReference type="AlphaFoldDB" id="A0AA40JQD6"/>
<comment type="caution">
    <text evidence="2">The sequence shown here is derived from an EMBL/GenBank/DDBJ whole genome shotgun (WGS) entry which is preliminary data.</text>
</comment>
<feature type="compositionally biased region" description="Basic residues" evidence="1">
    <location>
        <begin position="32"/>
        <end position="42"/>
    </location>
</feature>
<organism evidence="2 3">
    <name type="scientific">Staphylococcus aureus</name>
    <dbReference type="NCBI Taxonomy" id="1280"/>
    <lineage>
        <taxon>Bacteria</taxon>
        <taxon>Bacillati</taxon>
        <taxon>Bacillota</taxon>
        <taxon>Bacilli</taxon>
        <taxon>Bacillales</taxon>
        <taxon>Staphylococcaceae</taxon>
        <taxon>Staphylococcus</taxon>
    </lineage>
</organism>
<proteinExistence type="predicted"/>
<feature type="compositionally biased region" description="Basic and acidic residues" evidence="1">
    <location>
        <begin position="43"/>
        <end position="56"/>
    </location>
</feature>
<feature type="compositionally biased region" description="Low complexity" evidence="1">
    <location>
        <begin position="1"/>
        <end position="15"/>
    </location>
</feature>
<evidence type="ECO:0000313" key="2">
    <source>
        <dbReference type="EMBL" id="KIU01625.1"/>
    </source>
</evidence>
<evidence type="ECO:0000256" key="1">
    <source>
        <dbReference type="SAM" id="MobiDB-lite"/>
    </source>
</evidence>
<dbReference type="Proteomes" id="UP000032274">
    <property type="component" value="Unassembled WGS sequence"/>
</dbReference>
<evidence type="ECO:0000313" key="3">
    <source>
        <dbReference type="Proteomes" id="UP000032274"/>
    </source>
</evidence>
<reference evidence="2 3" key="1">
    <citation type="submission" date="2015-01" db="EMBL/GenBank/DDBJ databases">
        <title>Characterization of Swiss Staphylococcus aureus strains involved in food poisoning.</title>
        <authorList>
            <person name="Crovadore J."/>
            <person name="Chablais R."/>
            <person name="Tonacini J."/>
            <person name="Schnyder B."/>
            <person name="Lefort F."/>
        </authorList>
    </citation>
    <scope>NUCLEOTIDE SEQUENCE [LARGE SCALE GENOMIC DNA]</scope>
    <source>
        <strain evidence="2 3">SA-120</strain>
    </source>
</reference>
<accession>A0AA40JQD6</accession>
<sequence length="92" mass="9873">MKASPCPARCAAPPRAAHRTDSAPAAHEPCRRAARTRSARRPKAQDRASHERRSASWALHRDLVGEHHAEIAVAAVEEVLLAELLRGGGAVT</sequence>
<name>A0AA40JQD6_STAAU</name>
<dbReference type="EMBL" id="JXIG01000151">
    <property type="protein sequence ID" value="KIU01625.1"/>
    <property type="molecule type" value="Genomic_DNA"/>
</dbReference>
<protein>
    <submittedName>
        <fullName evidence="2">Uncharacterized protein</fullName>
    </submittedName>
</protein>
<gene>
    <name evidence="2" type="ORF">QU38_00675</name>
</gene>